<evidence type="ECO:0000259" key="2">
    <source>
        <dbReference type="Pfam" id="PF16220"/>
    </source>
</evidence>
<organism evidence="3">
    <name type="scientific">Pseudomonas peradeniyensis</name>
    <dbReference type="NCBI Taxonomy" id="2745488"/>
    <lineage>
        <taxon>Bacteria</taxon>
        <taxon>Pseudomonadati</taxon>
        <taxon>Pseudomonadota</taxon>
        <taxon>Gammaproteobacteria</taxon>
        <taxon>Pseudomonadales</taxon>
        <taxon>Pseudomonadaceae</taxon>
        <taxon>Pseudomonas</taxon>
    </lineage>
</organism>
<dbReference type="Pfam" id="PF04773">
    <property type="entry name" value="FecR"/>
    <property type="match status" value="1"/>
</dbReference>
<accession>A0A923G7H0</accession>
<dbReference type="AlphaFoldDB" id="A0A923G7H0"/>
<comment type="caution">
    <text evidence="3">The sequence shown here is derived from an EMBL/GenBank/DDBJ whole genome shotgun (WGS) entry which is preliminary data.</text>
</comment>
<dbReference type="EMBL" id="JABWRJ010000006">
    <property type="protein sequence ID" value="MBC3445528.1"/>
    <property type="molecule type" value="Genomic_DNA"/>
</dbReference>
<evidence type="ECO:0000313" key="3">
    <source>
        <dbReference type="EMBL" id="MBC3445528.1"/>
    </source>
</evidence>
<dbReference type="InterPro" id="IPR006860">
    <property type="entry name" value="FecR"/>
</dbReference>
<proteinExistence type="predicted"/>
<dbReference type="PANTHER" id="PTHR30273">
    <property type="entry name" value="PERIPLASMIC SIGNAL SENSOR AND SIGMA FACTOR ACTIVATOR FECR-RELATED"/>
    <property type="match status" value="1"/>
</dbReference>
<dbReference type="Pfam" id="PF16220">
    <property type="entry name" value="DUF4880"/>
    <property type="match status" value="1"/>
</dbReference>
<feature type="domain" description="FecR protein" evidence="1">
    <location>
        <begin position="115"/>
        <end position="206"/>
    </location>
</feature>
<dbReference type="GO" id="GO:0016989">
    <property type="term" value="F:sigma factor antagonist activity"/>
    <property type="evidence" value="ECO:0007669"/>
    <property type="project" value="TreeGrafter"/>
</dbReference>
<reference evidence="3" key="1">
    <citation type="journal article" date="2020" name="Microorganisms">
        <title>Reliable Identification of Environmental Pseudomonas Isolates Using the rpoD Gene.</title>
        <authorList>
            <consortium name="The Broad Institute Genome Sequencing Platform"/>
            <person name="Girard L."/>
            <person name="Lood C."/>
            <person name="Rokni-Zadeh H."/>
            <person name="van Noort V."/>
            <person name="Lavigne R."/>
            <person name="De Mot R."/>
        </authorList>
    </citation>
    <scope>NUCLEOTIDE SEQUENCE</scope>
    <source>
        <strain evidence="3">BW13M1</strain>
    </source>
</reference>
<dbReference type="Gene3D" id="2.60.120.1440">
    <property type="match status" value="1"/>
</dbReference>
<protein>
    <submittedName>
        <fullName evidence="3">FecR domain-containing protein</fullName>
    </submittedName>
</protein>
<dbReference type="InterPro" id="IPR012373">
    <property type="entry name" value="Ferrdict_sens_TM"/>
</dbReference>
<dbReference type="PANTHER" id="PTHR30273:SF2">
    <property type="entry name" value="PROTEIN FECR"/>
    <property type="match status" value="1"/>
</dbReference>
<name>A0A923G7H0_9PSED</name>
<dbReference type="PIRSF" id="PIRSF018266">
    <property type="entry name" value="FecR"/>
    <property type="match status" value="1"/>
</dbReference>
<feature type="domain" description="FecR N-terminal" evidence="2">
    <location>
        <begin position="19"/>
        <end position="57"/>
    </location>
</feature>
<dbReference type="InterPro" id="IPR032623">
    <property type="entry name" value="FecR_N"/>
</dbReference>
<evidence type="ECO:0000259" key="1">
    <source>
        <dbReference type="Pfam" id="PF04773"/>
    </source>
</evidence>
<sequence>MGYPRVTPTPAQREAIRVAAHWYARLASGTADAHEQARWQRWHDSDPLHQQAWQRMQVISDNLGRMPGQLAASTLLAAGQSRRQVLYGLACLLGGGTLATLGWRSDLGLALRASHHTAVGERRTFTLADGSQLTLDTDSAVDVRFDDRQRLLVLHRGQLAISTGTDPAARPFLVETRFGQVQALGTHFIVSTSEQGCEVAVMEKAVRVSAEGSPPLRLEAGQRVDFGPSGIGRIRVNDASVGAWQDGSLIAIEQPLAELLAQLSRYRPGVLRCDPAVAAMQISGAFPITDTDLALEALQSAFALDVQRRTRYWVTVTARG</sequence>
<reference evidence="3" key="2">
    <citation type="submission" date="2020-07" db="EMBL/GenBank/DDBJ databases">
        <authorList>
            <person name="Lood C."/>
            <person name="Girard L."/>
        </authorList>
    </citation>
    <scope>NUCLEOTIDE SEQUENCE</scope>
    <source>
        <strain evidence="3">BW13M1</strain>
    </source>
</reference>
<gene>
    <name evidence="3" type="ORF">HU751_07075</name>
</gene>